<evidence type="ECO:0000259" key="1">
    <source>
        <dbReference type="SMART" id="SM00479"/>
    </source>
</evidence>
<dbReference type="AlphaFoldDB" id="A0A4V1RI31"/>
<keyword evidence="3" id="KW-1185">Reference proteome</keyword>
<dbReference type="NCBIfam" id="NF006615">
    <property type="entry name" value="PRK09182.1"/>
    <property type="match status" value="1"/>
</dbReference>
<feature type="domain" description="Exonuclease" evidence="1">
    <location>
        <begin position="44"/>
        <end position="209"/>
    </location>
</feature>
<dbReference type="Proteomes" id="UP000289411">
    <property type="component" value="Unassembled WGS sequence"/>
</dbReference>
<evidence type="ECO:0000313" key="2">
    <source>
        <dbReference type="EMBL" id="RYB02127.1"/>
    </source>
</evidence>
<comment type="caution">
    <text evidence="2">The sequence shown here is derived from an EMBL/GenBank/DDBJ whole genome shotgun (WGS) entry which is preliminary data.</text>
</comment>
<dbReference type="InterPro" id="IPR036397">
    <property type="entry name" value="RNaseH_sf"/>
</dbReference>
<dbReference type="GO" id="GO:0045004">
    <property type="term" value="P:DNA replication proofreading"/>
    <property type="evidence" value="ECO:0007669"/>
    <property type="project" value="TreeGrafter"/>
</dbReference>
<organism evidence="2 3">
    <name type="scientific">Lichenibacterium ramalinae</name>
    <dbReference type="NCBI Taxonomy" id="2316527"/>
    <lineage>
        <taxon>Bacteria</taxon>
        <taxon>Pseudomonadati</taxon>
        <taxon>Pseudomonadota</taxon>
        <taxon>Alphaproteobacteria</taxon>
        <taxon>Hyphomicrobiales</taxon>
        <taxon>Lichenihabitantaceae</taxon>
        <taxon>Lichenibacterium</taxon>
    </lineage>
</organism>
<dbReference type="PANTHER" id="PTHR30231">
    <property type="entry name" value="DNA POLYMERASE III SUBUNIT EPSILON"/>
    <property type="match status" value="1"/>
</dbReference>
<dbReference type="GO" id="GO:0003676">
    <property type="term" value="F:nucleic acid binding"/>
    <property type="evidence" value="ECO:0007669"/>
    <property type="project" value="InterPro"/>
</dbReference>
<dbReference type="SMART" id="SM00479">
    <property type="entry name" value="EXOIII"/>
    <property type="match status" value="1"/>
</dbReference>
<reference evidence="2 3" key="1">
    <citation type="submission" date="2018-09" db="EMBL/GenBank/DDBJ databases">
        <authorList>
            <person name="Grouzdev D.S."/>
            <person name="Krutkina M.S."/>
        </authorList>
    </citation>
    <scope>NUCLEOTIDE SEQUENCE [LARGE SCALE GENOMIC DNA]</scope>
    <source>
        <strain evidence="2 3">RmlP001</strain>
    </source>
</reference>
<reference evidence="2 3" key="2">
    <citation type="submission" date="2019-02" db="EMBL/GenBank/DDBJ databases">
        <title>'Lichenibacterium ramalinii' gen. nov. sp. nov., 'Lichenibacterium minor' gen. nov. sp. nov.</title>
        <authorList>
            <person name="Pankratov T."/>
        </authorList>
    </citation>
    <scope>NUCLEOTIDE SEQUENCE [LARGE SCALE GENOMIC DNA]</scope>
    <source>
        <strain evidence="2 3">RmlP001</strain>
    </source>
</reference>
<dbReference type="PANTHER" id="PTHR30231:SF37">
    <property type="entry name" value="EXODEOXYRIBONUCLEASE 10"/>
    <property type="match status" value="1"/>
</dbReference>
<evidence type="ECO:0000313" key="3">
    <source>
        <dbReference type="Proteomes" id="UP000289411"/>
    </source>
</evidence>
<dbReference type="Gene3D" id="3.30.420.10">
    <property type="entry name" value="Ribonuclease H-like superfamily/Ribonuclease H"/>
    <property type="match status" value="1"/>
</dbReference>
<dbReference type="CDD" id="cd06127">
    <property type="entry name" value="DEDDh"/>
    <property type="match status" value="1"/>
</dbReference>
<dbReference type="InterPro" id="IPR013520">
    <property type="entry name" value="Ribonucl_H"/>
</dbReference>
<sequence length="368" mass="40372">MDEVSETLARILDRTGNYRILRRVPSPTASTMTDAERTAAGLAVGIVLDTETTGLGVDDEVIELGMLRFAFDPVQIRVAHVVGGFSALRQPRRSIPPDVTRLTGITDKDVSGQTIDSDAVGRFVAGASIVIAHNAAFDRCVVERAWPWFAELPWACSLTQVDWRSEGFEGRKLGQLLAERRSYHDGHRALDDCAALLHLLQLPLTLGVTGFELMMREAAQVTQAEYDLLLRGHAWIRSVDPYASLSRGWVGIFVDMIDALEIVMDEVAADHPDARVGVTGFTTKSKFGSLRVFFALAGVPGPLDAVWRVVRAMIDRAEERSARTCERCGAPGRTRDVDGWLTTLCDRHATEDGGTLRSDARKRAARSA</sequence>
<dbReference type="EMBL" id="QYBC01000023">
    <property type="protein sequence ID" value="RYB02127.1"/>
    <property type="molecule type" value="Genomic_DNA"/>
</dbReference>
<gene>
    <name evidence="2" type="ORF">D3272_22665</name>
</gene>
<protein>
    <recommendedName>
        <fullName evidence="1">Exonuclease domain-containing protein</fullName>
    </recommendedName>
</protein>
<dbReference type="Pfam" id="PF00929">
    <property type="entry name" value="RNase_T"/>
    <property type="match status" value="1"/>
</dbReference>
<accession>A0A4V1RI31</accession>
<dbReference type="SUPFAM" id="SSF53098">
    <property type="entry name" value="Ribonuclease H-like"/>
    <property type="match status" value="1"/>
</dbReference>
<dbReference type="GO" id="GO:0008408">
    <property type="term" value="F:3'-5' exonuclease activity"/>
    <property type="evidence" value="ECO:0007669"/>
    <property type="project" value="TreeGrafter"/>
</dbReference>
<dbReference type="InterPro" id="IPR012337">
    <property type="entry name" value="RNaseH-like_sf"/>
</dbReference>
<dbReference type="OrthoDB" id="7427781at2"/>
<dbReference type="GO" id="GO:0005829">
    <property type="term" value="C:cytosol"/>
    <property type="evidence" value="ECO:0007669"/>
    <property type="project" value="TreeGrafter"/>
</dbReference>
<name>A0A4V1RI31_9HYPH</name>
<proteinExistence type="predicted"/>
<dbReference type="RefSeq" id="WP_129221495.1">
    <property type="nucleotide sequence ID" value="NZ_QYBC01000023.1"/>
</dbReference>